<evidence type="ECO:0000313" key="4">
    <source>
        <dbReference type="Proteomes" id="UP000285794"/>
    </source>
</evidence>
<protein>
    <submittedName>
        <fullName evidence="3">NACHT domain-containing protein</fullName>
    </submittedName>
</protein>
<organism evidence="3 4">
    <name type="scientific">Ancylomarina euxinus</name>
    <dbReference type="NCBI Taxonomy" id="2283627"/>
    <lineage>
        <taxon>Bacteria</taxon>
        <taxon>Pseudomonadati</taxon>
        <taxon>Bacteroidota</taxon>
        <taxon>Bacteroidia</taxon>
        <taxon>Marinilabiliales</taxon>
        <taxon>Marinifilaceae</taxon>
        <taxon>Ancylomarina</taxon>
    </lineage>
</organism>
<dbReference type="Pfam" id="PF05729">
    <property type="entry name" value="NACHT"/>
    <property type="match status" value="1"/>
</dbReference>
<dbReference type="Gene3D" id="3.40.50.300">
    <property type="entry name" value="P-loop containing nucleotide triphosphate hydrolases"/>
    <property type="match status" value="1"/>
</dbReference>
<gene>
    <name evidence="3" type="ORF">DWB61_11630</name>
</gene>
<keyword evidence="4" id="KW-1185">Reference proteome</keyword>
<evidence type="ECO:0000259" key="1">
    <source>
        <dbReference type="Pfam" id="PF05729"/>
    </source>
</evidence>
<dbReference type="InterPro" id="IPR027417">
    <property type="entry name" value="P-loop_NTPase"/>
</dbReference>
<evidence type="ECO:0000313" key="3">
    <source>
        <dbReference type="EMBL" id="RRG20659.1"/>
    </source>
</evidence>
<dbReference type="AlphaFoldDB" id="A0A425XZG9"/>
<comment type="caution">
    <text evidence="3">The sequence shown here is derived from an EMBL/GenBank/DDBJ whole genome shotgun (WGS) entry which is preliminary data.</text>
</comment>
<dbReference type="SUPFAM" id="SSF52540">
    <property type="entry name" value="P-loop containing nucleoside triphosphate hydrolases"/>
    <property type="match status" value="1"/>
</dbReference>
<proteinExistence type="predicted"/>
<reference evidence="3 4" key="1">
    <citation type="submission" date="2018-07" db="EMBL/GenBank/DDBJ databases">
        <title>Draft genome sequence of Ancylomarina sp. M1P.</title>
        <authorList>
            <person name="Yadav S."/>
            <person name="Villanueva L."/>
            <person name="Damste J.S.S."/>
        </authorList>
    </citation>
    <scope>NUCLEOTIDE SEQUENCE [LARGE SCALE GENOMIC DNA]</scope>
    <source>
        <strain evidence="3 4">M1P</strain>
    </source>
</reference>
<name>A0A425XZG9_9BACT</name>
<feature type="domain" description="NACHT" evidence="1">
    <location>
        <begin position="101"/>
        <end position="217"/>
    </location>
</feature>
<dbReference type="Pfam" id="PF22718">
    <property type="entry name" value="SNaCT13"/>
    <property type="match status" value="1"/>
</dbReference>
<dbReference type="EMBL" id="QQWG01000011">
    <property type="protein sequence ID" value="RRG20659.1"/>
    <property type="molecule type" value="Genomic_DNA"/>
</dbReference>
<evidence type="ECO:0000259" key="2">
    <source>
        <dbReference type="Pfam" id="PF22718"/>
    </source>
</evidence>
<dbReference type="InterPro" id="IPR055037">
    <property type="entry name" value="SNaCT13"/>
</dbReference>
<accession>A0A425XZG9</accession>
<sequence length="596" mass="69949">MEEFDINKVTAELLSDQMKGIVNVGRDFLKGSADNIQFSLRTIYTDYIKRVYDRYGKSKSFFIRDNPVELYNFYVPMGIKCEEIIINSSNLKGILNVNTHSIISGTGGAGKSIMLKHLFIDSLKQKKQIPVFIELRDLNNTRFSLIDLLVDTTNSFGLKIDKKFFFKGLDKGHFILFLDGLDEVNKNRKLALLKEIKYFTNKYPTIDILLTTRPDIMLSELDIFSTFNIIPLTLEQSLKLIKKLPADEELKSKFSKDLEGRLFTKHESFLSNPLLLSIMMLTYGYSADIPSKSSVFYNQAFEALFQRHDSFKGAYKRKRETKLDSLEFSRVFSTFCILTYEDRKFKFTKNEVLEYLVQAKDITCIDFEIENMYTDLLQAVSLLIEDGLSLYFTHRSFQEYFAAKFIVESNKEVKIELFNKYMKYANNDDVFELSREMDKEFVDFEVIQPFIEKFLNEIHLKKNIGITVYLKYLKIIWKKFEFKNGNLFGTPLSAEYREMIFFILQNVCPDLREKELSLIDQSEWVREQKSLSLKENLTTSYETKSLKTTDVIVKELYMNGILFSKQPLKVLIKINKVIKERKKCFEKRLKDLLLKR</sequence>
<dbReference type="RefSeq" id="WP_125031061.1">
    <property type="nucleotide sequence ID" value="NZ_JAPXVP010000010.1"/>
</dbReference>
<dbReference type="OrthoDB" id="1488560at2"/>
<feature type="domain" description="Short NACHT-associated C-terminal" evidence="2">
    <location>
        <begin position="437"/>
        <end position="593"/>
    </location>
</feature>
<dbReference type="InterPro" id="IPR007111">
    <property type="entry name" value="NACHT_NTPase"/>
</dbReference>
<dbReference type="Proteomes" id="UP000285794">
    <property type="component" value="Unassembled WGS sequence"/>
</dbReference>